<organism evidence="2 3">
    <name type="scientific">Strongyloides venezuelensis</name>
    <name type="common">Threadworm</name>
    <dbReference type="NCBI Taxonomy" id="75913"/>
    <lineage>
        <taxon>Eukaryota</taxon>
        <taxon>Metazoa</taxon>
        <taxon>Ecdysozoa</taxon>
        <taxon>Nematoda</taxon>
        <taxon>Chromadorea</taxon>
        <taxon>Rhabditida</taxon>
        <taxon>Tylenchina</taxon>
        <taxon>Panagrolaimomorpha</taxon>
        <taxon>Strongyloidoidea</taxon>
        <taxon>Strongyloididae</taxon>
        <taxon>Strongyloides</taxon>
    </lineage>
</organism>
<proteinExistence type="predicted"/>
<feature type="compositionally biased region" description="Basic residues" evidence="1">
    <location>
        <begin position="296"/>
        <end position="305"/>
    </location>
</feature>
<name>A0A0K0FXQ7_STRVS</name>
<evidence type="ECO:0000313" key="2">
    <source>
        <dbReference type="Proteomes" id="UP000035680"/>
    </source>
</evidence>
<keyword evidence="2" id="KW-1185">Reference proteome</keyword>
<sequence>MNQQSRVTENNFGNSNKNKRISMLCKKLGIKNNNGKIEEETDSNSKSNNINELDKTSRLSYLQMLKHTPNRCIRGCSSYYGCCCSKGGKKLASIFGDSPPRHTYLSLPEFAKLAKTNPIYYEYTLLNQNVSQEEEKAIINEKGSNKIFKNFLKKYHLKEKKIEQVPRNSMDNRVEGSNFKEKNLPISNIVEDCDITKVVNFSSENQRRFSIASVKECNLKGTSIVNKPYQAKYHILFDSEKLDKPYLSDIKERRISLTPSIFLSKIGDNSAQEYCNYPLKEVSSSGSFGKEMHTSKNNRKSNKCSGKKRLFKATASSLSLFSNGYLSDALSSVTANISCGSGNSDIGHSRGSSIVVELPTSSMGSREGNPKKKNSVTNRCLNNERLRMIYWYLNYLMKNLEISESTKKRIEKCNHLFSSITGGSVESPYGSHKSSFSSISNATGIINIKKPSLTLSIFSEKNKKNRSYSYAYSPWSLSNSEAIKIKDNRKLTVSDDYEEFQAPFILVRKLSKAFFNSQNPGKLETHISGR</sequence>
<dbReference type="Proteomes" id="UP000035680">
    <property type="component" value="Unassembled WGS sequence"/>
</dbReference>
<evidence type="ECO:0000256" key="1">
    <source>
        <dbReference type="SAM" id="MobiDB-lite"/>
    </source>
</evidence>
<evidence type="ECO:0000313" key="3">
    <source>
        <dbReference type="WBParaSite" id="SVE_1723300.1"/>
    </source>
</evidence>
<protein>
    <submittedName>
        <fullName evidence="3">Regulator of chromosome condensation</fullName>
    </submittedName>
</protein>
<feature type="region of interest" description="Disordered" evidence="1">
    <location>
        <begin position="285"/>
        <end position="305"/>
    </location>
</feature>
<reference evidence="3" key="2">
    <citation type="submission" date="2015-08" db="UniProtKB">
        <authorList>
            <consortium name="WormBaseParasite"/>
        </authorList>
    </citation>
    <scope>IDENTIFICATION</scope>
</reference>
<reference evidence="2" key="1">
    <citation type="submission" date="2014-07" db="EMBL/GenBank/DDBJ databases">
        <authorList>
            <person name="Martin A.A"/>
            <person name="De Silva N."/>
        </authorList>
    </citation>
    <scope>NUCLEOTIDE SEQUENCE</scope>
</reference>
<dbReference type="AlphaFoldDB" id="A0A0K0FXQ7"/>
<accession>A0A0K0FXQ7</accession>
<dbReference type="WBParaSite" id="SVE_1723300.1">
    <property type="protein sequence ID" value="SVE_1723300.1"/>
    <property type="gene ID" value="SVE_1723300"/>
</dbReference>